<organism evidence="2 3">
    <name type="scientific">Ralstonia wenshanensis</name>
    <dbReference type="NCBI Taxonomy" id="2842456"/>
    <lineage>
        <taxon>Bacteria</taxon>
        <taxon>Pseudomonadati</taxon>
        <taxon>Pseudomonadota</taxon>
        <taxon>Betaproteobacteria</taxon>
        <taxon>Burkholderiales</taxon>
        <taxon>Burkholderiaceae</taxon>
        <taxon>Ralstonia</taxon>
    </lineage>
</organism>
<dbReference type="RefSeq" id="WP_316871483.1">
    <property type="nucleotide sequence ID" value="NZ_CATWAF010000007.1"/>
</dbReference>
<reference evidence="2 3" key="1">
    <citation type="submission" date="2023-07" db="EMBL/GenBank/DDBJ databases">
        <authorList>
            <person name="Peeters C."/>
        </authorList>
    </citation>
    <scope>NUCLEOTIDE SEQUENCE [LARGE SCALE GENOMIC DNA]</scope>
    <source>
        <strain evidence="2 3">LMG 18091</strain>
    </source>
</reference>
<gene>
    <name evidence="2" type="ORF">LMG18091_04432</name>
</gene>
<evidence type="ECO:0000313" key="3">
    <source>
        <dbReference type="Proteomes" id="UP001189915"/>
    </source>
</evidence>
<dbReference type="EMBL" id="CATWAF010000007">
    <property type="protein sequence ID" value="CAJ0705412.1"/>
    <property type="molecule type" value="Genomic_DNA"/>
</dbReference>
<dbReference type="Proteomes" id="UP001189915">
    <property type="component" value="Unassembled WGS sequence"/>
</dbReference>
<evidence type="ECO:0000313" key="2">
    <source>
        <dbReference type="EMBL" id="CAJ0705412.1"/>
    </source>
</evidence>
<comment type="caution">
    <text evidence="2">The sequence shown here is derived from an EMBL/GenBank/DDBJ whole genome shotgun (WGS) entry which is preliminary data.</text>
</comment>
<evidence type="ECO:0000256" key="1">
    <source>
        <dbReference type="SAM" id="MobiDB-lite"/>
    </source>
</evidence>
<accession>A0AAD2EVS3</accession>
<keyword evidence="3" id="KW-1185">Reference proteome</keyword>
<sequence length="104" mass="11332">MQLHGGDIAMGVERGGGAAERAQGDCAQQQRAAQPVRNGLREGRPRRARADVLLKGRSDALRRICGRDQLKAGTEVVSARNFQLVHGREYFGVPRVAPMVAMPR</sequence>
<proteinExistence type="predicted"/>
<feature type="region of interest" description="Disordered" evidence="1">
    <location>
        <begin position="1"/>
        <end position="45"/>
    </location>
</feature>
<dbReference type="AlphaFoldDB" id="A0AAD2EVS3"/>
<name>A0AAD2EVS3_9RALS</name>
<protein>
    <submittedName>
        <fullName evidence="2">Uncharacterized protein</fullName>
    </submittedName>
</protein>